<dbReference type="Pfam" id="PF07583">
    <property type="entry name" value="PSCyt2"/>
    <property type="match status" value="1"/>
</dbReference>
<dbReference type="InterPro" id="IPR011444">
    <property type="entry name" value="DUF1549"/>
</dbReference>
<keyword evidence="6" id="KW-1185">Reference proteome</keyword>
<evidence type="ECO:0000313" key="6">
    <source>
        <dbReference type="Proteomes" id="UP000010798"/>
    </source>
</evidence>
<dbReference type="OrthoDB" id="225167at2"/>
<dbReference type="Proteomes" id="UP000010798">
    <property type="component" value="Chromosome"/>
</dbReference>
<evidence type="ECO:0000259" key="4">
    <source>
        <dbReference type="Pfam" id="PF07587"/>
    </source>
</evidence>
<dbReference type="PANTHER" id="PTHR35889:SF3">
    <property type="entry name" value="F-BOX DOMAIN-CONTAINING PROTEIN"/>
    <property type="match status" value="1"/>
</dbReference>
<dbReference type="HOGENOM" id="CLU_005632_1_0_0"/>
<accession>L0DPM3</accession>
<evidence type="ECO:0000256" key="1">
    <source>
        <dbReference type="SAM" id="MobiDB-lite"/>
    </source>
</evidence>
<dbReference type="InterPro" id="IPR022655">
    <property type="entry name" value="DUF1553"/>
</dbReference>
<dbReference type="eggNOG" id="COG4654">
    <property type="taxonomic scope" value="Bacteria"/>
</dbReference>
<name>L0DPM3_SINAD</name>
<organism evidence="5 6">
    <name type="scientific">Singulisphaera acidiphila (strain ATCC BAA-1392 / DSM 18658 / VKM B-2454 / MOB10)</name>
    <dbReference type="NCBI Taxonomy" id="886293"/>
    <lineage>
        <taxon>Bacteria</taxon>
        <taxon>Pseudomonadati</taxon>
        <taxon>Planctomycetota</taxon>
        <taxon>Planctomycetia</taxon>
        <taxon>Isosphaerales</taxon>
        <taxon>Isosphaeraceae</taxon>
        <taxon>Singulisphaera</taxon>
    </lineage>
</organism>
<dbReference type="KEGG" id="saci:Sinac_6696"/>
<sequence length="708" mass="79166">MRSTLRWMACFVALLPPLAGAAGDEAAELWVLKPVVRPEAPSGRTVSSNPIDAFIAEGYEAGGLKPVGAADRRTLLRRVTLDLVGLPPTIEEQEAFLHDDSPGAYEKVVDRLLSSEQHGVRYGRHWLDVLRYADVDERMIAAPGIHHWRDWVIRALNDDLPYDQFVRAQLTGHRSKTRTQMSTTGVRSRIEARPDDQFALGFLARGAVFRDGKDSREFPIVAVETVSTAFMGLTVGCAKCHDHMYDPIKQSDFYAMKALFDPLVLRKVTLATAAEVVAAGRATDEVDKRRAAIEGPIEALVAPYRARLREDRIAMLPADVQAVIRKPEPVRTAAEQKIADNYFPVLRIDTGNIEATLSEADRRTYRDLQEKLSRVGDRRGTSLPAFWTVEVDPKKASEKSYVLTSGDPDRPEPENEVAPGWPFAPARVEFREGRVEAFSDWLTAAENPMFARVAVNRLWQWHFGEGLHKTPSDFGIMSESPNHPHLLDWLAAEFVARDFRMKEIHRLIVTSDVYKLASEVDPSRSAAEMAADPENARLWHFPLRRLEAEPIWDAVFFAARDLDVTVGGPSFDVGERRGRRGPARRGAFMIRGYATNRDVVPNFLQAFDVDDGRAPCPLRTRTVTAPQALFLMNSEVIDGATAKFAERLKQESGGDLGVAVNLGYRVAVARPPSARERDVALEYLQGDAARLKGFAWLLFNLDEFLYAR</sequence>
<evidence type="ECO:0008006" key="7">
    <source>
        <dbReference type="Google" id="ProtNLM"/>
    </source>
</evidence>
<keyword evidence="2" id="KW-0732">Signal</keyword>
<dbReference type="Pfam" id="PF07587">
    <property type="entry name" value="PSD1"/>
    <property type="match status" value="1"/>
</dbReference>
<feature type="domain" description="DUF1549" evidence="3">
    <location>
        <begin position="50"/>
        <end position="262"/>
    </location>
</feature>
<dbReference type="PANTHER" id="PTHR35889">
    <property type="entry name" value="CYCLOINULO-OLIGOSACCHARIDE FRUCTANOTRANSFERASE-RELATED"/>
    <property type="match status" value="1"/>
</dbReference>
<proteinExistence type="predicted"/>
<dbReference type="AlphaFoldDB" id="L0DPM3"/>
<dbReference type="EMBL" id="CP003364">
    <property type="protein sequence ID" value="AGA30770.1"/>
    <property type="molecule type" value="Genomic_DNA"/>
</dbReference>
<feature type="signal peptide" evidence="2">
    <location>
        <begin position="1"/>
        <end position="21"/>
    </location>
</feature>
<feature type="domain" description="DUF1553" evidence="4">
    <location>
        <begin position="437"/>
        <end position="684"/>
    </location>
</feature>
<gene>
    <name evidence="5" type="ordered locus">Sinac_6696</name>
</gene>
<evidence type="ECO:0000313" key="5">
    <source>
        <dbReference type="EMBL" id="AGA30770.1"/>
    </source>
</evidence>
<dbReference type="STRING" id="886293.Sinac_6696"/>
<reference evidence="5 6" key="1">
    <citation type="submission" date="2012-02" db="EMBL/GenBank/DDBJ databases">
        <title>Complete sequence of chromosome of Singulisphaera acidiphila DSM 18658.</title>
        <authorList>
            <consortium name="US DOE Joint Genome Institute (JGI-PGF)"/>
            <person name="Lucas S."/>
            <person name="Copeland A."/>
            <person name="Lapidus A."/>
            <person name="Glavina del Rio T."/>
            <person name="Dalin E."/>
            <person name="Tice H."/>
            <person name="Bruce D."/>
            <person name="Goodwin L."/>
            <person name="Pitluck S."/>
            <person name="Peters L."/>
            <person name="Ovchinnikova G."/>
            <person name="Chertkov O."/>
            <person name="Kyrpides N."/>
            <person name="Mavromatis K."/>
            <person name="Ivanova N."/>
            <person name="Brettin T."/>
            <person name="Detter J.C."/>
            <person name="Han C."/>
            <person name="Larimer F."/>
            <person name="Land M."/>
            <person name="Hauser L."/>
            <person name="Markowitz V."/>
            <person name="Cheng J.-F."/>
            <person name="Hugenholtz P."/>
            <person name="Woyke T."/>
            <person name="Wu D."/>
            <person name="Tindall B."/>
            <person name="Pomrenke H."/>
            <person name="Brambilla E."/>
            <person name="Klenk H.-P."/>
            <person name="Eisen J.A."/>
        </authorList>
    </citation>
    <scope>NUCLEOTIDE SEQUENCE [LARGE SCALE GENOMIC DNA]</scope>
    <source>
        <strain evidence="6">ATCC BAA-1392 / DSM 18658 / VKM B-2454 / MOB10</strain>
    </source>
</reference>
<feature type="region of interest" description="Disordered" evidence="1">
    <location>
        <begin position="399"/>
        <end position="419"/>
    </location>
</feature>
<evidence type="ECO:0000259" key="3">
    <source>
        <dbReference type="Pfam" id="PF07583"/>
    </source>
</evidence>
<protein>
    <recommendedName>
        <fullName evidence="7">DUF1549 domain-containing protein</fullName>
    </recommendedName>
</protein>
<feature type="chain" id="PRO_5003941031" description="DUF1549 domain-containing protein" evidence="2">
    <location>
        <begin position="22"/>
        <end position="708"/>
    </location>
</feature>
<evidence type="ECO:0000256" key="2">
    <source>
        <dbReference type="SAM" id="SignalP"/>
    </source>
</evidence>
<dbReference type="RefSeq" id="WP_015249850.1">
    <property type="nucleotide sequence ID" value="NC_019892.1"/>
</dbReference>